<dbReference type="PROSITE" id="PS50004">
    <property type="entry name" value="C2"/>
    <property type="match status" value="2"/>
</dbReference>
<dbReference type="PANTHER" id="PTHR46129:SF1">
    <property type="entry name" value="SYNAPTOTAGMIN XIVB ISOFORM X1"/>
    <property type="match status" value="1"/>
</dbReference>
<dbReference type="FunFam" id="2.60.40.150:FF:000062">
    <property type="entry name" value="synaptotagmin-14 isoform X1"/>
    <property type="match status" value="1"/>
</dbReference>
<name>A0A3B3SYM2_9TELE</name>
<feature type="domain" description="C2" evidence="3">
    <location>
        <begin position="449"/>
        <end position="568"/>
    </location>
</feature>
<dbReference type="Proteomes" id="UP000261540">
    <property type="component" value="Unplaced"/>
</dbReference>
<feature type="domain" description="C2" evidence="3">
    <location>
        <begin position="602"/>
        <end position="738"/>
    </location>
</feature>
<dbReference type="OrthoDB" id="5978493at2759"/>
<proteinExistence type="inferred from homology"/>
<dbReference type="SMART" id="SM00239">
    <property type="entry name" value="C2"/>
    <property type="match status" value="2"/>
</dbReference>
<evidence type="ECO:0000256" key="1">
    <source>
        <dbReference type="ARBA" id="ARBA00006996"/>
    </source>
</evidence>
<comment type="similarity">
    <text evidence="1">Belongs to the synaptotagmin family.</text>
</comment>
<reference evidence="4" key="1">
    <citation type="submission" date="2025-08" db="UniProtKB">
        <authorList>
            <consortium name="Ensembl"/>
        </authorList>
    </citation>
    <scope>IDENTIFICATION</scope>
</reference>
<dbReference type="PANTHER" id="PTHR46129">
    <property type="entry name" value="SYNAPTOTAGMIN 14, ISOFORM D"/>
    <property type="match status" value="1"/>
</dbReference>
<feature type="compositionally biased region" description="Basic and acidic residues" evidence="2">
    <location>
        <begin position="216"/>
        <end position="229"/>
    </location>
</feature>
<feature type="compositionally biased region" description="Basic and acidic residues" evidence="2">
    <location>
        <begin position="253"/>
        <end position="281"/>
    </location>
</feature>
<dbReference type="InterPro" id="IPR043541">
    <property type="entry name" value="SYT14/14L/16"/>
</dbReference>
<dbReference type="GO" id="GO:0005543">
    <property type="term" value="F:phospholipid binding"/>
    <property type="evidence" value="ECO:0007669"/>
    <property type="project" value="TreeGrafter"/>
</dbReference>
<feature type="region of interest" description="Disordered" evidence="2">
    <location>
        <begin position="314"/>
        <end position="342"/>
    </location>
</feature>
<dbReference type="Gene3D" id="2.60.40.150">
    <property type="entry name" value="C2 domain"/>
    <property type="match status" value="2"/>
</dbReference>
<protein>
    <submittedName>
        <fullName evidence="4">Synaptotagmin 14</fullName>
    </submittedName>
</protein>
<evidence type="ECO:0000313" key="4">
    <source>
        <dbReference type="Ensembl" id="ENSPKIP00000035739.1"/>
    </source>
</evidence>
<evidence type="ECO:0000256" key="2">
    <source>
        <dbReference type="SAM" id="MobiDB-lite"/>
    </source>
</evidence>
<feature type="region of interest" description="Disordered" evidence="2">
    <location>
        <begin position="207"/>
        <end position="297"/>
    </location>
</feature>
<dbReference type="AlphaFoldDB" id="A0A3B3SYM2"/>
<dbReference type="GeneTree" id="ENSGT00940000159420"/>
<keyword evidence="5" id="KW-1185">Reference proteome</keyword>
<dbReference type="SUPFAM" id="SSF49562">
    <property type="entry name" value="C2 domain (Calcium/lipid-binding domain, CaLB)"/>
    <property type="match status" value="2"/>
</dbReference>
<dbReference type="Ensembl" id="ENSPKIT00000016675.1">
    <property type="protein sequence ID" value="ENSPKIP00000035739.1"/>
    <property type="gene ID" value="ENSPKIG00000014559.1"/>
</dbReference>
<accession>A0A3B3SYM2</accession>
<reference evidence="4" key="2">
    <citation type="submission" date="2025-09" db="UniProtKB">
        <authorList>
            <consortium name="Ensembl"/>
        </authorList>
    </citation>
    <scope>IDENTIFICATION</scope>
</reference>
<dbReference type="Pfam" id="PF00168">
    <property type="entry name" value="C2"/>
    <property type="match status" value="2"/>
</dbReference>
<dbReference type="CDD" id="cd08389">
    <property type="entry name" value="C2A_Synaptotagmin-14_16"/>
    <property type="match status" value="1"/>
</dbReference>
<sequence>MEFFWNFQQNLPSISSILNPVTSAMGDLADVMGDATYAVSDQLTEQIMIIKSKVQLSQQEEVATVQVCKPGADDRQPRSQAMTNTTRPLGVYANCDCLQTSGKTVTGDSEIPEKGTLKIGDAIQASHLAEQTQEEEVSFHMFKDKYKKIRIDSQGHVTSDQATLKKSQDSRILGPAVKEKDLSPTMRDCDAEMEVVGRRAIPCDNRLGQPLPCSLHVKDNNRPSSEKNKTSSKVNSAVHGNPVRESMPKCIRKNQEESHKVDSGRLTEEREKANPAIEKDLLGSSSDSEDEERRPHLEGVQRWVAPWPRQDCYSEPRPKYSSLSAESKGYSGKDSTGEANGIQRMRRIPPLDELQPPPYQDEEGSPCMPCMPSDAGVTHCRPSREASGRALSRTRELSLSEASADLEMENYLTKGYEEDVPSDSTAVLSPQNAPALQFPIGYEPEPLAKYGTLDVAFDYDAREQRLAVTVTAATDIPALCSAGNVAWQVHLVLLPTKKQRAKTGVQRGPCPVFTETFRFSPVEQDAIGNYAVRFRLYSVRRMRTEKVLGEKVFHLTKLNLQGKVALPVTLEPGCAPTGCGSLVSITRSDGTPSFRSTGHAPAAAEILVGLVYNAATGCLSVEVIKGSHFKNMAAEKPPNTYVKLTMLNSMGQPMSKCRTSVSRGQPDPTYQETFVFQVTLFQLSEVTLVLSVHCKRGGMSRRGRLGWLSMGLNSSGEEELSHWTQMKETEGQQVCRWHSLLES</sequence>
<evidence type="ECO:0000313" key="5">
    <source>
        <dbReference type="Proteomes" id="UP000261540"/>
    </source>
</evidence>
<dbReference type="InterPro" id="IPR000008">
    <property type="entry name" value="C2_dom"/>
</dbReference>
<dbReference type="InterPro" id="IPR035892">
    <property type="entry name" value="C2_domain_sf"/>
</dbReference>
<dbReference type="STRING" id="1676925.ENSPKIP00000035739"/>
<evidence type="ECO:0000259" key="3">
    <source>
        <dbReference type="PROSITE" id="PS50004"/>
    </source>
</evidence>
<dbReference type="CDD" id="cd08408">
    <property type="entry name" value="C2B_Synaptotagmin-14_16"/>
    <property type="match status" value="1"/>
</dbReference>
<organism evidence="4 5">
    <name type="scientific">Paramormyrops kingsleyae</name>
    <dbReference type="NCBI Taxonomy" id="1676925"/>
    <lineage>
        <taxon>Eukaryota</taxon>
        <taxon>Metazoa</taxon>
        <taxon>Chordata</taxon>
        <taxon>Craniata</taxon>
        <taxon>Vertebrata</taxon>
        <taxon>Euteleostomi</taxon>
        <taxon>Actinopterygii</taxon>
        <taxon>Neopterygii</taxon>
        <taxon>Teleostei</taxon>
        <taxon>Osteoglossocephala</taxon>
        <taxon>Osteoglossomorpha</taxon>
        <taxon>Osteoglossiformes</taxon>
        <taxon>Mormyridae</taxon>
        <taxon>Paramormyrops</taxon>
    </lineage>
</organism>